<name>G7H782_9ACTN</name>
<dbReference type="AlphaFoldDB" id="G7H782"/>
<evidence type="ECO:0000313" key="1">
    <source>
        <dbReference type="EMBL" id="GAB11707.1"/>
    </source>
</evidence>
<comment type="caution">
    <text evidence="1">The sequence shown here is derived from an EMBL/GenBank/DDBJ whole genome shotgun (WGS) entry which is preliminary data.</text>
</comment>
<dbReference type="Proteomes" id="UP000035088">
    <property type="component" value="Unassembled WGS sequence"/>
</dbReference>
<proteinExistence type="predicted"/>
<protein>
    <submittedName>
        <fullName evidence="1">Uncharacterized protein</fullName>
    </submittedName>
</protein>
<organism evidence="1 2">
    <name type="scientific">Gordonia araii NBRC 100433</name>
    <dbReference type="NCBI Taxonomy" id="1073574"/>
    <lineage>
        <taxon>Bacteria</taxon>
        <taxon>Bacillati</taxon>
        <taxon>Actinomycetota</taxon>
        <taxon>Actinomycetes</taxon>
        <taxon>Mycobacteriales</taxon>
        <taxon>Gordoniaceae</taxon>
        <taxon>Gordonia</taxon>
    </lineage>
</organism>
<reference evidence="1 2" key="1">
    <citation type="submission" date="2011-11" db="EMBL/GenBank/DDBJ databases">
        <title>Whole genome shotgun sequence of Gordonia araii NBRC 100433.</title>
        <authorList>
            <person name="Yoshida Y."/>
            <person name="Hosoyama A."/>
            <person name="Tsuchikane K."/>
            <person name="Katsumata H."/>
            <person name="Yamazaki S."/>
            <person name="Fujita N."/>
        </authorList>
    </citation>
    <scope>NUCLEOTIDE SEQUENCE [LARGE SCALE GENOMIC DNA]</scope>
    <source>
        <strain evidence="1 2">NBRC 100433</strain>
    </source>
</reference>
<evidence type="ECO:0000313" key="2">
    <source>
        <dbReference type="Proteomes" id="UP000035088"/>
    </source>
</evidence>
<dbReference type="EMBL" id="BAEE01000086">
    <property type="protein sequence ID" value="GAB11707.1"/>
    <property type="molecule type" value="Genomic_DNA"/>
</dbReference>
<feature type="non-terminal residue" evidence="1">
    <location>
        <position position="1"/>
    </location>
</feature>
<dbReference type="RefSeq" id="WP_007323782.1">
    <property type="nucleotide sequence ID" value="NZ_BAEE01000086.1"/>
</dbReference>
<sequence>FPDLVEHASQVHPDLKSLVENLSEPGCARLAEATSLCEMWVDPEFMKLLSTLKLDGRLPAIAANIDARCDSKRVLVYTAPEGTETADVRKIVQRAWTASINTFAEALHQRAKEIAVGKLSSGWTPDQAVNTP</sequence>
<gene>
    <name evidence="1" type="ORF">GOARA_086_00010</name>
</gene>
<keyword evidence="2" id="KW-1185">Reference proteome</keyword>
<accession>G7H782</accession>
<feature type="non-terminal residue" evidence="1">
    <location>
        <position position="132"/>
    </location>
</feature>
<dbReference type="OrthoDB" id="4774343at2"/>